<name>A0A0C3C448_OIDMZ</name>
<dbReference type="Pfam" id="PF13577">
    <property type="entry name" value="SnoaL_4"/>
    <property type="match status" value="1"/>
</dbReference>
<protein>
    <recommendedName>
        <fullName evidence="1">SnoaL-like domain-containing protein</fullName>
    </recommendedName>
</protein>
<evidence type="ECO:0000259" key="1">
    <source>
        <dbReference type="Pfam" id="PF13577"/>
    </source>
</evidence>
<evidence type="ECO:0000313" key="3">
    <source>
        <dbReference type="Proteomes" id="UP000054321"/>
    </source>
</evidence>
<dbReference type="Proteomes" id="UP000054321">
    <property type="component" value="Unassembled WGS sequence"/>
</dbReference>
<dbReference type="AlphaFoldDB" id="A0A0C3C448"/>
<reference evidence="2 3" key="1">
    <citation type="submission" date="2014-04" db="EMBL/GenBank/DDBJ databases">
        <authorList>
            <consortium name="DOE Joint Genome Institute"/>
            <person name="Kuo A."/>
            <person name="Martino E."/>
            <person name="Perotto S."/>
            <person name="Kohler A."/>
            <person name="Nagy L.G."/>
            <person name="Floudas D."/>
            <person name="Copeland A."/>
            <person name="Barry K.W."/>
            <person name="Cichocki N."/>
            <person name="Veneault-Fourrey C."/>
            <person name="LaButti K."/>
            <person name="Lindquist E.A."/>
            <person name="Lipzen A."/>
            <person name="Lundell T."/>
            <person name="Morin E."/>
            <person name="Murat C."/>
            <person name="Sun H."/>
            <person name="Tunlid A."/>
            <person name="Henrissat B."/>
            <person name="Grigoriev I.V."/>
            <person name="Hibbett D.S."/>
            <person name="Martin F."/>
            <person name="Nordberg H.P."/>
            <person name="Cantor M.N."/>
            <person name="Hua S.X."/>
        </authorList>
    </citation>
    <scope>NUCLEOTIDE SEQUENCE [LARGE SCALE GENOMIC DNA]</scope>
    <source>
        <strain evidence="2 3">Zn</strain>
    </source>
</reference>
<reference evidence="3" key="2">
    <citation type="submission" date="2015-01" db="EMBL/GenBank/DDBJ databases">
        <title>Evolutionary Origins and Diversification of the Mycorrhizal Mutualists.</title>
        <authorList>
            <consortium name="DOE Joint Genome Institute"/>
            <consortium name="Mycorrhizal Genomics Consortium"/>
            <person name="Kohler A."/>
            <person name="Kuo A."/>
            <person name="Nagy L.G."/>
            <person name="Floudas D."/>
            <person name="Copeland A."/>
            <person name="Barry K.W."/>
            <person name="Cichocki N."/>
            <person name="Veneault-Fourrey C."/>
            <person name="LaButti K."/>
            <person name="Lindquist E.A."/>
            <person name="Lipzen A."/>
            <person name="Lundell T."/>
            <person name="Morin E."/>
            <person name="Murat C."/>
            <person name="Riley R."/>
            <person name="Ohm R."/>
            <person name="Sun H."/>
            <person name="Tunlid A."/>
            <person name="Henrissat B."/>
            <person name="Grigoriev I.V."/>
            <person name="Hibbett D.S."/>
            <person name="Martin F."/>
        </authorList>
    </citation>
    <scope>NUCLEOTIDE SEQUENCE [LARGE SCALE GENOMIC DNA]</scope>
    <source>
        <strain evidence="3">Zn</strain>
    </source>
</reference>
<dbReference type="EMBL" id="KN832893">
    <property type="protein sequence ID" value="KIM93648.1"/>
    <property type="molecule type" value="Genomic_DNA"/>
</dbReference>
<dbReference type="OrthoDB" id="2148716at2759"/>
<proteinExistence type="predicted"/>
<dbReference type="InterPro" id="IPR037401">
    <property type="entry name" value="SnoaL-like"/>
</dbReference>
<dbReference type="InParanoid" id="A0A0C3C448"/>
<evidence type="ECO:0000313" key="2">
    <source>
        <dbReference type="EMBL" id="KIM93648.1"/>
    </source>
</evidence>
<dbReference type="InterPro" id="IPR032710">
    <property type="entry name" value="NTF2-like_dom_sf"/>
</dbReference>
<gene>
    <name evidence="2" type="ORF">OIDMADRAFT_137385</name>
</gene>
<dbReference type="HOGENOM" id="CLU_106738_1_0_1"/>
<feature type="domain" description="SnoaL-like" evidence="1">
    <location>
        <begin position="10"/>
        <end position="138"/>
    </location>
</feature>
<accession>A0A0C3C448</accession>
<keyword evidence="3" id="KW-1185">Reference proteome</keyword>
<dbReference type="STRING" id="913774.A0A0C3C448"/>
<organism evidence="2 3">
    <name type="scientific">Oidiodendron maius (strain Zn)</name>
    <dbReference type="NCBI Taxonomy" id="913774"/>
    <lineage>
        <taxon>Eukaryota</taxon>
        <taxon>Fungi</taxon>
        <taxon>Dikarya</taxon>
        <taxon>Ascomycota</taxon>
        <taxon>Pezizomycotina</taxon>
        <taxon>Leotiomycetes</taxon>
        <taxon>Leotiomycetes incertae sedis</taxon>
        <taxon>Myxotrichaceae</taxon>
        <taxon>Oidiodendron</taxon>
    </lineage>
</organism>
<sequence length="157" mass="17568">MAYPQSLGVLSTREEITDLVVRACLGFDSNDKPLWESVWAESPDIIFEINGNVMKGIDEMNKNCFDIVGPMDTQHLISSIRIDVKDGADTAHMTANALAQHYHKGQGQVPDAEHMLAGSTYIIHAVKEYNGLWKIKSWVLKIIWTQGSWAVMQPKVV</sequence>
<dbReference type="Gene3D" id="3.10.450.50">
    <property type="match status" value="1"/>
</dbReference>
<dbReference type="SUPFAM" id="SSF54427">
    <property type="entry name" value="NTF2-like"/>
    <property type="match status" value="1"/>
</dbReference>